<proteinExistence type="predicted"/>
<dbReference type="Gene3D" id="3.30.420.10">
    <property type="entry name" value="Ribonuclease H-like superfamily/Ribonuclease H"/>
    <property type="match status" value="1"/>
</dbReference>
<reference evidence="1 2" key="1">
    <citation type="journal article" date="2023" name="BMC Biol.">
        <title>The compact genome of the sponge Oopsacas minuta (Hexactinellida) is lacking key metazoan core genes.</title>
        <authorList>
            <person name="Santini S."/>
            <person name="Schenkelaars Q."/>
            <person name="Jourda C."/>
            <person name="Duchesne M."/>
            <person name="Belahbib H."/>
            <person name="Rocher C."/>
            <person name="Selva M."/>
            <person name="Riesgo A."/>
            <person name="Vervoort M."/>
            <person name="Leys S.P."/>
            <person name="Kodjabachian L."/>
            <person name="Le Bivic A."/>
            <person name="Borchiellini C."/>
            <person name="Claverie J.M."/>
            <person name="Renard E."/>
        </authorList>
    </citation>
    <scope>NUCLEOTIDE SEQUENCE [LARGE SCALE GENOMIC DNA]</scope>
    <source>
        <strain evidence="1">SPO-2</strain>
    </source>
</reference>
<dbReference type="PANTHER" id="PTHR46060">
    <property type="entry name" value="MARINER MOS1 TRANSPOSASE-LIKE PROTEIN"/>
    <property type="match status" value="1"/>
</dbReference>
<comment type="caution">
    <text evidence="1">The sequence shown here is derived from an EMBL/GenBank/DDBJ whole genome shotgun (WGS) entry which is preliminary data.</text>
</comment>
<dbReference type="EMBL" id="JAKMXF010000316">
    <property type="protein sequence ID" value="KAI6649945.1"/>
    <property type="molecule type" value="Genomic_DNA"/>
</dbReference>
<protein>
    <submittedName>
        <fullName evidence="1">Transposase</fullName>
    </submittedName>
</protein>
<dbReference type="InterPro" id="IPR052709">
    <property type="entry name" value="Transposase-MT_Hybrid"/>
</dbReference>
<dbReference type="PANTHER" id="PTHR46060:SF1">
    <property type="entry name" value="MARINER MOS1 TRANSPOSASE-LIKE PROTEIN"/>
    <property type="match status" value="1"/>
</dbReference>
<accession>A0AAV7JNC2</accession>
<organism evidence="1 2">
    <name type="scientific">Oopsacas minuta</name>
    <dbReference type="NCBI Taxonomy" id="111878"/>
    <lineage>
        <taxon>Eukaryota</taxon>
        <taxon>Metazoa</taxon>
        <taxon>Porifera</taxon>
        <taxon>Hexactinellida</taxon>
        <taxon>Hexasterophora</taxon>
        <taxon>Lyssacinosida</taxon>
        <taxon>Leucopsacidae</taxon>
        <taxon>Oopsacas</taxon>
    </lineage>
</organism>
<dbReference type="InterPro" id="IPR036397">
    <property type="entry name" value="RNaseH_sf"/>
</dbReference>
<name>A0AAV7JNC2_9METZ</name>
<dbReference type="GO" id="GO:0003676">
    <property type="term" value="F:nucleic acid binding"/>
    <property type="evidence" value="ECO:0007669"/>
    <property type="project" value="InterPro"/>
</dbReference>
<dbReference type="Proteomes" id="UP001165289">
    <property type="component" value="Unassembled WGS sequence"/>
</dbReference>
<keyword evidence="2" id="KW-1185">Reference proteome</keyword>
<evidence type="ECO:0000313" key="2">
    <source>
        <dbReference type="Proteomes" id="UP001165289"/>
    </source>
</evidence>
<evidence type="ECO:0000313" key="1">
    <source>
        <dbReference type="EMBL" id="KAI6649945.1"/>
    </source>
</evidence>
<dbReference type="AlphaFoldDB" id="A0AAV7JNC2"/>
<gene>
    <name evidence="1" type="ORF">LOD99_6309</name>
</gene>
<sequence length="127" mass="14900">MEDEERIGRPRSAVISSNTSEIRWRVEEDPHIAVEELAMSIPHSLTKDQKDRRVTCARKMLSEYKYSDPRMLVEIITGDETWTRYDEPLSKERIKIWVVKGEASPLNLRSDFKDQKVLYSIFFDAHG</sequence>